<dbReference type="HOGENOM" id="CLU_131853_0_0_1"/>
<dbReference type="Pfam" id="PF17921">
    <property type="entry name" value="Integrase_H2C2"/>
    <property type="match status" value="1"/>
</dbReference>
<accession>H2YFC4</accession>
<keyword evidence="3" id="KW-1185">Reference proteome</keyword>
<dbReference type="InterPro" id="IPR041588">
    <property type="entry name" value="Integrase_H2C2"/>
</dbReference>
<dbReference type="Gene3D" id="1.10.340.70">
    <property type="match status" value="1"/>
</dbReference>
<dbReference type="Ensembl" id="ENSCSAVT00000004082.1">
    <property type="protein sequence ID" value="ENSCSAVP00000004022.1"/>
    <property type="gene ID" value="ENSCSAVG00000002378.1"/>
</dbReference>
<reference evidence="3" key="1">
    <citation type="submission" date="2003-08" db="EMBL/GenBank/DDBJ databases">
        <authorList>
            <person name="Birren B."/>
            <person name="Nusbaum C."/>
            <person name="Abebe A."/>
            <person name="Abouelleil A."/>
            <person name="Adekoya E."/>
            <person name="Ait-zahra M."/>
            <person name="Allen N."/>
            <person name="Allen T."/>
            <person name="An P."/>
            <person name="Anderson M."/>
            <person name="Anderson S."/>
            <person name="Arachchi H."/>
            <person name="Armbruster J."/>
            <person name="Bachantsang P."/>
            <person name="Baldwin J."/>
            <person name="Barry A."/>
            <person name="Bayul T."/>
            <person name="Blitshsteyn B."/>
            <person name="Bloom T."/>
            <person name="Blye J."/>
            <person name="Boguslavskiy L."/>
            <person name="Borowsky M."/>
            <person name="Boukhgalter B."/>
            <person name="Brunache A."/>
            <person name="Butler J."/>
            <person name="Calixte N."/>
            <person name="Calvo S."/>
            <person name="Camarata J."/>
            <person name="Campo K."/>
            <person name="Chang J."/>
            <person name="Cheshatsang Y."/>
            <person name="Citroen M."/>
            <person name="Collymore A."/>
            <person name="Considine T."/>
            <person name="Cook A."/>
            <person name="Cooke P."/>
            <person name="Corum B."/>
            <person name="Cuomo C."/>
            <person name="David R."/>
            <person name="Dawoe T."/>
            <person name="Degray S."/>
            <person name="Dodge S."/>
            <person name="Dooley K."/>
            <person name="Dorje P."/>
            <person name="Dorjee K."/>
            <person name="Dorris L."/>
            <person name="Duffey N."/>
            <person name="Dupes A."/>
            <person name="Elkins T."/>
            <person name="Engels R."/>
            <person name="Erickson J."/>
            <person name="Farina A."/>
            <person name="Faro S."/>
            <person name="Ferreira P."/>
            <person name="Fischer H."/>
            <person name="Fitzgerald M."/>
            <person name="Foley K."/>
            <person name="Gage D."/>
            <person name="Galagan J."/>
            <person name="Gearin G."/>
            <person name="Gnerre S."/>
            <person name="Gnirke A."/>
            <person name="Goyette A."/>
            <person name="Graham J."/>
            <person name="Grandbois E."/>
            <person name="Gyaltsen K."/>
            <person name="Hafez N."/>
            <person name="Hagopian D."/>
            <person name="Hagos B."/>
            <person name="Hall J."/>
            <person name="Hatcher B."/>
            <person name="Heller A."/>
            <person name="Higgins H."/>
            <person name="Honan T."/>
            <person name="Horn A."/>
            <person name="Houde N."/>
            <person name="Hughes L."/>
            <person name="Hulme W."/>
            <person name="Husby E."/>
            <person name="Iliev I."/>
            <person name="Jaffe D."/>
            <person name="Jones C."/>
            <person name="Kamal M."/>
            <person name="Kamat A."/>
            <person name="Kamvysselis M."/>
            <person name="Karlsson E."/>
            <person name="Kells C."/>
            <person name="Kieu A."/>
            <person name="Kisner P."/>
            <person name="Kodira C."/>
            <person name="Kulbokas E."/>
            <person name="Labutti K."/>
            <person name="Lama D."/>
            <person name="Landers T."/>
            <person name="Leger J."/>
            <person name="Levine S."/>
            <person name="Lewis D."/>
            <person name="Lewis T."/>
            <person name="Lindblad-toh K."/>
            <person name="Liu X."/>
            <person name="Lokyitsang T."/>
            <person name="Lokyitsang Y."/>
            <person name="Lucien O."/>
            <person name="Lui A."/>
            <person name="Ma L.J."/>
            <person name="Mabbitt R."/>
            <person name="Macdonald J."/>
            <person name="Maclean C."/>
            <person name="Major J."/>
            <person name="Manning J."/>
            <person name="Marabella R."/>
            <person name="Maru K."/>
            <person name="Matthews C."/>
            <person name="Mauceli E."/>
            <person name="Mccarthy M."/>
            <person name="Mcdonough S."/>
            <person name="Mcghee T."/>
            <person name="Meldrim J."/>
            <person name="Meneus L."/>
            <person name="Mesirov J."/>
            <person name="Mihalev A."/>
            <person name="Mihova T."/>
            <person name="Mikkelsen T."/>
            <person name="Mlenga V."/>
            <person name="Moru K."/>
            <person name="Mozes J."/>
            <person name="Mulrain L."/>
            <person name="Munson G."/>
            <person name="Naylor J."/>
            <person name="Newes C."/>
            <person name="Nguyen C."/>
            <person name="Nguyen N."/>
            <person name="Nguyen T."/>
            <person name="Nicol R."/>
            <person name="Nielsen C."/>
            <person name="Nizzari M."/>
            <person name="Norbu C."/>
            <person name="Norbu N."/>
            <person name="O'donnell P."/>
            <person name="Okoawo O."/>
            <person name="O'leary S."/>
            <person name="Omotosho B."/>
            <person name="O'neill K."/>
            <person name="Osman S."/>
            <person name="Parker S."/>
            <person name="Perrin D."/>
            <person name="Phunkhang P."/>
            <person name="Piqani B."/>
            <person name="Purcell S."/>
            <person name="Rachupka T."/>
            <person name="Ramasamy U."/>
            <person name="Rameau R."/>
            <person name="Ray V."/>
            <person name="Raymond C."/>
            <person name="Retta R."/>
            <person name="Richardson S."/>
            <person name="Rise C."/>
            <person name="Rodriguez J."/>
            <person name="Rogers J."/>
            <person name="Rogov P."/>
            <person name="Rutman M."/>
            <person name="Schupbach R."/>
            <person name="Seaman C."/>
            <person name="Settipalli S."/>
            <person name="Sharpe T."/>
            <person name="Sheridan J."/>
            <person name="Sherpa N."/>
            <person name="Shi J."/>
            <person name="Smirnov S."/>
            <person name="Smith C."/>
            <person name="Sougnez C."/>
            <person name="Spencer B."/>
            <person name="Stalker J."/>
            <person name="Stange-thomann N."/>
            <person name="Stavropoulos S."/>
            <person name="Stetson K."/>
            <person name="Stone C."/>
            <person name="Stone S."/>
            <person name="Stubbs M."/>
            <person name="Talamas J."/>
            <person name="Tchuinga P."/>
            <person name="Tenzing P."/>
            <person name="Tesfaye S."/>
            <person name="Theodore J."/>
            <person name="Thoulutsang Y."/>
            <person name="Topham K."/>
            <person name="Towey S."/>
            <person name="Tsamla T."/>
            <person name="Tsomo N."/>
            <person name="Vallee D."/>
            <person name="Vassiliev H."/>
            <person name="Venkataraman V."/>
            <person name="Vinson J."/>
            <person name="Vo A."/>
            <person name="Wade C."/>
            <person name="Wang S."/>
            <person name="Wangchuk T."/>
            <person name="Wangdi T."/>
            <person name="Whittaker C."/>
            <person name="Wilkinson J."/>
            <person name="Wu Y."/>
            <person name="Wyman D."/>
            <person name="Yadav S."/>
            <person name="Yang S."/>
            <person name="Yang X."/>
            <person name="Yeager S."/>
            <person name="Yee E."/>
            <person name="Young G."/>
            <person name="Zainoun J."/>
            <person name="Zembeck L."/>
            <person name="Zimmer A."/>
            <person name="Zody M."/>
            <person name="Lander E."/>
        </authorList>
    </citation>
    <scope>NUCLEOTIDE SEQUENCE [LARGE SCALE GENOMIC DNA]</scope>
</reference>
<dbReference type="AlphaFoldDB" id="H2YFC4"/>
<protein>
    <recommendedName>
        <fullName evidence="1">Integrase zinc-binding domain-containing protein</fullName>
    </recommendedName>
</protein>
<reference evidence="2" key="3">
    <citation type="submission" date="2025-09" db="UniProtKB">
        <authorList>
            <consortium name="Ensembl"/>
        </authorList>
    </citation>
    <scope>IDENTIFICATION</scope>
</reference>
<reference evidence="2" key="2">
    <citation type="submission" date="2025-08" db="UniProtKB">
        <authorList>
            <consortium name="Ensembl"/>
        </authorList>
    </citation>
    <scope>IDENTIFICATION</scope>
</reference>
<evidence type="ECO:0000259" key="1">
    <source>
        <dbReference type="Pfam" id="PF17921"/>
    </source>
</evidence>
<name>H2YFC4_CIOSA</name>
<sequence length="174" mass="19924">VVARVPSNISQFLSRFSSFEKLQRVLAWLARFKCYIAQRRWRSSPVRMSELFSSFAEIIGSLRDFPDFASALAAVSRPCVSYKRSRPLFRLRPILMKGVLRVGGRLELSSFDNDVKHPIILPSRHVGTSLLVNHCHVVAGHSGTQHVLAAIRERFWIVRGYSSVRYYLNSCRQC</sequence>
<dbReference type="GeneTree" id="ENSGT00940000163040"/>
<evidence type="ECO:0000313" key="3">
    <source>
        <dbReference type="Proteomes" id="UP000007875"/>
    </source>
</evidence>
<proteinExistence type="predicted"/>
<feature type="domain" description="Integrase zinc-binding" evidence="1">
    <location>
        <begin position="131"/>
        <end position="174"/>
    </location>
</feature>
<dbReference type="Proteomes" id="UP000007875">
    <property type="component" value="Unassembled WGS sequence"/>
</dbReference>
<evidence type="ECO:0000313" key="2">
    <source>
        <dbReference type="Ensembl" id="ENSCSAVP00000004022.1"/>
    </source>
</evidence>
<dbReference type="PANTHER" id="PTHR47331:SF5">
    <property type="entry name" value="RIBONUCLEASE H"/>
    <property type="match status" value="1"/>
</dbReference>
<dbReference type="PANTHER" id="PTHR47331">
    <property type="entry name" value="PHD-TYPE DOMAIN-CONTAINING PROTEIN"/>
    <property type="match status" value="1"/>
</dbReference>
<organism evidence="2 3">
    <name type="scientific">Ciona savignyi</name>
    <name type="common">Pacific transparent sea squirt</name>
    <dbReference type="NCBI Taxonomy" id="51511"/>
    <lineage>
        <taxon>Eukaryota</taxon>
        <taxon>Metazoa</taxon>
        <taxon>Chordata</taxon>
        <taxon>Tunicata</taxon>
        <taxon>Ascidiacea</taxon>
        <taxon>Phlebobranchia</taxon>
        <taxon>Cionidae</taxon>
        <taxon>Ciona</taxon>
    </lineage>
</organism>